<dbReference type="EMBL" id="CAMGYJ010000002">
    <property type="protein sequence ID" value="CAI0381983.1"/>
    <property type="molecule type" value="Genomic_DNA"/>
</dbReference>
<keyword evidence="3" id="KW-0964">Secreted</keyword>
<protein>
    <recommendedName>
        <fullName evidence="9">Protein EXORDIUM-like 2</fullName>
    </recommendedName>
</protein>
<comment type="caution">
    <text evidence="7">The sequence shown here is derived from an EMBL/GenBank/DDBJ whole genome shotgun (WGS) entry which is preliminary data.</text>
</comment>
<keyword evidence="4 6" id="KW-0732">Signal</keyword>
<keyword evidence="8" id="KW-1185">Reference proteome</keyword>
<organism evidence="7 8">
    <name type="scientific">Linum tenue</name>
    <dbReference type="NCBI Taxonomy" id="586396"/>
    <lineage>
        <taxon>Eukaryota</taxon>
        <taxon>Viridiplantae</taxon>
        <taxon>Streptophyta</taxon>
        <taxon>Embryophyta</taxon>
        <taxon>Tracheophyta</taxon>
        <taxon>Spermatophyta</taxon>
        <taxon>Magnoliopsida</taxon>
        <taxon>eudicotyledons</taxon>
        <taxon>Gunneridae</taxon>
        <taxon>Pentapetalae</taxon>
        <taxon>rosids</taxon>
        <taxon>fabids</taxon>
        <taxon>Malpighiales</taxon>
        <taxon>Linaceae</taxon>
        <taxon>Linum</taxon>
    </lineage>
</organism>
<sequence>MAPSPHLRTSCCLLPFFFVLFFFFFLSFSPQVCTGEGETPPEITYHNGPILTGNVKLALVWYGRFGRVQKNTVRAFVKSLNYEGHAAGQPLVSSWWKIVEGYQTAAKKPDGPITVKVARQVTDTSYSIGKVITTDFLKPLIQKATEGNPGILPVIFTARDVSVHGLCMGKCADHGIIGTYNQAYVIVGNPETECPEECAWPFRGGPDLIPPSGDIGADAMVIGFAQGLVAVVTNPQDTGFFEDSLRKPLEASSACTGIFGSGAVPGSNPGKLLKDPATGKSFNCYGSKGKRFLVPAVWNPATKTCWTLM</sequence>
<dbReference type="GO" id="GO:0048046">
    <property type="term" value="C:apoplast"/>
    <property type="evidence" value="ECO:0007669"/>
    <property type="project" value="UniProtKB-SubCell"/>
</dbReference>
<accession>A0AAV0HBW1</accession>
<feature type="chain" id="PRO_5043829993" description="Protein EXORDIUM-like 2" evidence="6">
    <location>
        <begin position="36"/>
        <end position="309"/>
    </location>
</feature>
<dbReference type="AlphaFoldDB" id="A0AAV0HBW1"/>
<evidence type="ECO:0000256" key="6">
    <source>
        <dbReference type="SAM" id="SignalP"/>
    </source>
</evidence>
<feature type="signal peptide" evidence="6">
    <location>
        <begin position="1"/>
        <end position="35"/>
    </location>
</feature>
<evidence type="ECO:0000256" key="4">
    <source>
        <dbReference type="ARBA" id="ARBA00022729"/>
    </source>
</evidence>
<comment type="similarity">
    <text evidence="5">Belongs to the EXORDIUM family.</text>
</comment>
<evidence type="ECO:0000256" key="2">
    <source>
        <dbReference type="ARBA" id="ARBA00022523"/>
    </source>
</evidence>
<dbReference type="InterPro" id="IPR006766">
    <property type="entry name" value="EXORDIUM-like"/>
</dbReference>
<evidence type="ECO:0000313" key="8">
    <source>
        <dbReference type="Proteomes" id="UP001154282"/>
    </source>
</evidence>
<dbReference type="PANTHER" id="PTHR31279">
    <property type="entry name" value="PROTEIN EXORDIUM-LIKE 5"/>
    <property type="match status" value="1"/>
</dbReference>
<dbReference type="Pfam" id="PF04674">
    <property type="entry name" value="Phi_1"/>
    <property type="match status" value="1"/>
</dbReference>
<evidence type="ECO:0000313" key="7">
    <source>
        <dbReference type="EMBL" id="CAI0381983.1"/>
    </source>
</evidence>
<comment type="subcellular location">
    <subcellularLocation>
        <location evidence="1">Secreted</location>
        <location evidence="1">Extracellular space</location>
        <location evidence="1">Apoplast</location>
    </subcellularLocation>
</comment>
<keyword evidence="2" id="KW-0052">Apoplast</keyword>
<evidence type="ECO:0000256" key="1">
    <source>
        <dbReference type="ARBA" id="ARBA00004271"/>
    </source>
</evidence>
<evidence type="ECO:0000256" key="5">
    <source>
        <dbReference type="ARBA" id="ARBA00023591"/>
    </source>
</evidence>
<reference evidence="7" key="1">
    <citation type="submission" date="2022-08" db="EMBL/GenBank/DDBJ databases">
        <authorList>
            <person name="Gutierrez-Valencia J."/>
        </authorList>
    </citation>
    <scope>NUCLEOTIDE SEQUENCE</scope>
</reference>
<dbReference type="PANTHER" id="PTHR31279:SF13">
    <property type="entry name" value="PROTEIN EXORDIUM-LIKE 6"/>
    <property type="match status" value="1"/>
</dbReference>
<evidence type="ECO:0008006" key="9">
    <source>
        <dbReference type="Google" id="ProtNLM"/>
    </source>
</evidence>
<name>A0AAV0HBW1_9ROSI</name>
<dbReference type="Proteomes" id="UP001154282">
    <property type="component" value="Unassembled WGS sequence"/>
</dbReference>
<gene>
    <name evidence="7" type="ORF">LITE_LOCUS3381</name>
</gene>
<proteinExistence type="inferred from homology"/>
<evidence type="ECO:0000256" key="3">
    <source>
        <dbReference type="ARBA" id="ARBA00022525"/>
    </source>
</evidence>